<dbReference type="GO" id="GO:0015074">
    <property type="term" value="P:DNA integration"/>
    <property type="evidence" value="ECO:0007669"/>
    <property type="project" value="InterPro"/>
</dbReference>
<evidence type="ECO:0000256" key="1">
    <source>
        <dbReference type="ARBA" id="ARBA00008857"/>
    </source>
</evidence>
<dbReference type="Proteomes" id="UP000321234">
    <property type="component" value="Unassembled WGS sequence"/>
</dbReference>
<evidence type="ECO:0000313" key="7">
    <source>
        <dbReference type="Proteomes" id="UP000321234"/>
    </source>
</evidence>
<sequence>MEEDDERDEQVARSTMTVADAWASYAATARVDVVTLKSYESRYFRHVDPVLGPRRVASTSREDVEALLAGIASRGAGAELVRQCRVVLGLLLRRAREVGAIREVPTGDVLLPRQARSAAPRGRVMTPQEFLLVREALPTPGARLLADLLVRSGLRIGEALALQPQDVLGDSLVVRRRLVEPGRSSSEDGQRFALRSGTKSGQERRVEVGGPFAAELQRWCEQHHLADGDLLFPRRLVLPEPSGKSFPAKIHTTPLTPERLAELGSFTGPNGRTYGHGTVNGYTTGACRCASCRQAVSEYSSARRRARRDQRAGAAPPRSSATVPPGRGGEAGADAFPGVSRHAWAAQWSRAVKNAGLEFRPLARQTRHTHASWLSGAGVSSERVAGRLGHRDERSTSRYVRPVGPEADPVAAVEALLRQESPPGGSAEHPDL</sequence>
<protein>
    <submittedName>
        <fullName evidence="6">Tyrosine-type recombinase/integrase</fullName>
    </submittedName>
</protein>
<dbReference type="SUPFAM" id="SSF56349">
    <property type="entry name" value="DNA breaking-rejoining enzymes"/>
    <property type="match status" value="2"/>
</dbReference>
<feature type="region of interest" description="Disordered" evidence="4">
    <location>
        <begin position="384"/>
        <end position="407"/>
    </location>
</feature>
<dbReference type="GO" id="GO:0006310">
    <property type="term" value="P:DNA recombination"/>
    <property type="evidence" value="ECO:0007669"/>
    <property type="project" value="UniProtKB-KW"/>
</dbReference>
<organism evidence="6 7">
    <name type="scientific">Quadrisphaera setariae</name>
    <dbReference type="NCBI Taxonomy" id="2593304"/>
    <lineage>
        <taxon>Bacteria</taxon>
        <taxon>Bacillati</taxon>
        <taxon>Actinomycetota</taxon>
        <taxon>Actinomycetes</taxon>
        <taxon>Kineosporiales</taxon>
        <taxon>Kineosporiaceae</taxon>
        <taxon>Quadrisphaera</taxon>
    </lineage>
</organism>
<evidence type="ECO:0000256" key="3">
    <source>
        <dbReference type="ARBA" id="ARBA00023172"/>
    </source>
</evidence>
<comment type="caution">
    <text evidence="6">The sequence shown here is derived from an EMBL/GenBank/DDBJ whole genome shotgun (WGS) entry which is preliminary data.</text>
</comment>
<keyword evidence="2" id="KW-0238">DNA-binding</keyword>
<evidence type="ECO:0000259" key="5">
    <source>
        <dbReference type="PROSITE" id="PS51898"/>
    </source>
</evidence>
<dbReference type="RefSeq" id="WP_147925817.1">
    <property type="nucleotide sequence ID" value="NZ_VKAC01000004.1"/>
</dbReference>
<dbReference type="Gene3D" id="1.10.443.10">
    <property type="entry name" value="Intergrase catalytic core"/>
    <property type="match status" value="1"/>
</dbReference>
<dbReference type="InterPro" id="IPR050090">
    <property type="entry name" value="Tyrosine_recombinase_XerCD"/>
</dbReference>
<feature type="domain" description="Tyr recombinase" evidence="5">
    <location>
        <begin position="120"/>
        <end position="412"/>
    </location>
</feature>
<dbReference type="Pfam" id="PF00589">
    <property type="entry name" value="Phage_integrase"/>
    <property type="match status" value="1"/>
</dbReference>
<evidence type="ECO:0000313" key="6">
    <source>
        <dbReference type="EMBL" id="TXR56688.1"/>
    </source>
</evidence>
<dbReference type="Gene3D" id="1.10.150.130">
    <property type="match status" value="1"/>
</dbReference>
<keyword evidence="7" id="KW-1185">Reference proteome</keyword>
<reference evidence="6 7" key="1">
    <citation type="submission" date="2019-07" db="EMBL/GenBank/DDBJ databases">
        <title>Quadrisphaera sp. strain DD2A genome sequencing and assembly.</title>
        <authorList>
            <person name="Kim I."/>
        </authorList>
    </citation>
    <scope>NUCLEOTIDE SEQUENCE [LARGE SCALE GENOMIC DNA]</scope>
    <source>
        <strain evidence="6 7">DD2A</strain>
    </source>
</reference>
<dbReference type="InterPro" id="IPR010998">
    <property type="entry name" value="Integrase_recombinase_N"/>
</dbReference>
<dbReference type="InterPro" id="IPR002104">
    <property type="entry name" value="Integrase_catalytic"/>
</dbReference>
<dbReference type="OrthoDB" id="1822491at2"/>
<accession>A0A5C8ZHN4</accession>
<feature type="region of interest" description="Disordered" evidence="4">
    <location>
        <begin position="183"/>
        <end position="206"/>
    </location>
</feature>
<dbReference type="InterPro" id="IPR011010">
    <property type="entry name" value="DNA_brk_join_enz"/>
</dbReference>
<evidence type="ECO:0000256" key="2">
    <source>
        <dbReference type="ARBA" id="ARBA00023125"/>
    </source>
</evidence>
<dbReference type="PROSITE" id="PS51898">
    <property type="entry name" value="TYR_RECOMBINASE"/>
    <property type="match status" value="1"/>
</dbReference>
<evidence type="ECO:0000256" key="4">
    <source>
        <dbReference type="SAM" id="MobiDB-lite"/>
    </source>
</evidence>
<feature type="region of interest" description="Disordered" evidence="4">
    <location>
        <begin position="301"/>
        <end position="333"/>
    </location>
</feature>
<gene>
    <name evidence="6" type="ORF">FMM08_08010</name>
</gene>
<dbReference type="EMBL" id="VKAC01000004">
    <property type="protein sequence ID" value="TXR56688.1"/>
    <property type="molecule type" value="Genomic_DNA"/>
</dbReference>
<dbReference type="GO" id="GO:0003677">
    <property type="term" value="F:DNA binding"/>
    <property type="evidence" value="ECO:0007669"/>
    <property type="project" value="UniProtKB-KW"/>
</dbReference>
<dbReference type="InterPro" id="IPR013762">
    <property type="entry name" value="Integrase-like_cat_sf"/>
</dbReference>
<comment type="similarity">
    <text evidence="1">Belongs to the 'phage' integrase family.</text>
</comment>
<dbReference type="PANTHER" id="PTHR30349">
    <property type="entry name" value="PHAGE INTEGRASE-RELATED"/>
    <property type="match status" value="1"/>
</dbReference>
<dbReference type="AlphaFoldDB" id="A0A5C8ZHN4"/>
<keyword evidence="3" id="KW-0233">DNA recombination</keyword>
<dbReference type="PANTHER" id="PTHR30349:SF64">
    <property type="entry name" value="PROPHAGE INTEGRASE INTD-RELATED"/>
    <property type="match status" value="1"/>
</dbReference>
<proteinExistence type="inferred from homology"/>
<name>A0A5C8ZHN4_9ACTN</name>